<dbReference type="GO" id="GO:0006402">
    <property type="term" value="P:mRNA catabolic process"/>
    <property type="evidence" value="ECO:0007669"/>
    <property type="project" value="UniProtKB-UniRule"/>
</dbReference>
<dbReference type="InterPro" id="IPR022711">
    <property type="entry name" value="RNase_Y_N"/>
</dbReference>
<dbReference type="InterPro" id="IPR006674">
    <property type="entry name" value="HD_domain"/>
</dbReference>
<keyword evidence="2 5" id="KW-0255">Endonuclease</keyword>
<keyword evidence="5" id="KW-1003">Cell membrane</keyword>
<dbReference type="SUPFAM" id="SSF54791">
    <property type="entry name" value="Eukaryotic type KH-domain (KH-domain type I)"/>
    <property type="match status" value="1"/>
</dbReference>
<comment type="subcellular location">
    <subcellularLocation>
        <location evidence="5">Cell membrane</location>
        <topology evidence="5">Single-pass membrane protein</topology>
    </subcellularLocation>
</comment>
<evidence type="ECO:0000313" key="9">
    <source>
        <dbReference type="EMBL" id="CAA9555061.1"/>
    </source>
</evidence>
<dbReference type="AlphaFoldDB" id="A0A6J4UPM0"/>
<evidence type="ECO:0000256" key="6">
    <source>
        <dbReference type="NCBIfam" id="TIGR03319"/>
    </source>
</evidence>
<dbReference type="NCBIfam" id="TIGR03319">
    <property type="entry name" value="RNase_Y"/>
    <property type="match status" value="1"/>
</dbReference>
<dbReference type="Pfam" id="PF12072">
    <property type="entry name" value="RNase_Y_N"/>
    <property type="match status" value="1"/>
</dbReference>
<keyword evidence="1 5" id="KW-0540">Nuclease</keyword>
<dbReference type="HAMAP" id="MF_00335">
    <property type="entry name" value="RNase_Y"/>
    <property type="match status" value="1"/>
</dbReference>
<gene>
    <name evidence="5" type="primary">rny</name>
    <name evidence="9" type="ORF">AVDCRST_MAG43-1388</name>
</gene>
<dbReference type="EC" id="3.1.-.-" evidence="5 6"/>
<evidence type="ECO:0000256" key="2">
    <source>
        <dbReference type="ARBA" id="ARBA00022759"/>
    </source>
</evidence>
<comment type="similarity">
    <text evidence="5">Belongs to the RNase Y family.</text>
</comment>
<dbReference type="CDD" id="cd00077">
    <property type="entry name" value="HDc"/>
    <property type="match status" value="1"/>
</dbReference>
<dbReference type="FunFam" id="1.10.3210.10:FF:000022">
    <property type="entry name" value="Ribonuclease Y"/>
    <property type="match status" value="1"/>
</dbReference>
<keyword evidence="3 5" id="KW-0378">Hydrolase</keyword>
<dbReference type="Pfam" id="PF00013">
    <property type="entry name" value="KH_1"/>
    <property type="match status" value="1"/>
</dbReference>
<keyword evidence="5" id="KW-1133">Transmembrane helix</keyword>
<organism evidence="9">
    <name type="scientific">uncultured Thermomicrobiales bacterium</name>
    <dbReference type="NCBI Taxonomy" id="1645740"/>
    <lineage>
        <taxon>Bacteria</taxon>
        <taxon>Pseudomonadati</taxon>
        <taxon>Thermomicrobiota</taxon>
        <taxon>Thermomicrobia</taxon>
        <taxon>Thermomicrobiales</taxon>
        <taxon>environmental samples</taxon>
    </lineage>
</organism>
<dbReference type="Pfam" id="PF01966">
    <property type="entry name" value="HD"/>
    <property type="match status" value="1"/>
</dbReference>
<dbReference type="GO" id="GO:0005886">
    <property type="term" value="C:plasma membrane"/>
    <property type="evidence" value="ECO:0007669"/>
    <property type="project" value="UniProtKB-SubCell"/>
</dbReference>
<sequence length="521" mass="58624">MGDVIIFLIGAILVAGITFFVTFFWLDQRAQSRVRLAQAEADRILEEAETTRRDLALAGKDEAIRLRGDLDRELTQRRKEIERIERRIEQKEETIDKKSTGLEQREQGLRRMEQQITRSKETWEQERARQQHELEQHQGRQVQELERVAGLTSEQARDELVALVEYDARNLAARRLHEIERETKEESDRRARKILATTIQRIATDYIAESTVTVVPLPTDEMKGRIIGREGRNIRALEQATGVDLIVDDTPEAVTVSGFDPVRREVARRALSKLLQDGRIHPARIEEVVSKTQSELEQVMREEGEKIAYEANVPGLHPDLIKLLGRLKFRTSYGQNVLGHSLEVSVICANLAAELGADINVSKTAGLLHDIGKAVDHEVEGPHALIGADIAKRLGRSSKIVHAIAAHHNEEEPQTIEAFIVQTADAISGARPGARREMVETYIKRLEALEGVANSFEGVDKSFAIQAGREVRILVQPNSIDDLGAAKLAHDVVKKIEETLEYPGQIKVTVIRETRAVNYAR</sequence>
<dbReference type="PANTHER" id="PTHR12826:SF15">
    <property type="entry name" value="RIBONUCLEASE Y"/>
    <property type="match status" value="1"/>
</dbReference>
<dbReference type="InterPro" id="IPR004087">
    <property type="entry name" value="KH_dom"/>
</dbReference>
<evidence type="ECO:0000256" key="7">
    <source>
        <dbReference type="SAM" id="MobiDB-lite"/>
    </source>
</evidence>
<feature type="transmembrane region" description="Helical" evidence="5">
    <location>
        <begin position="6"/>
        <end position="26"/>
    </location>
</feature>
<feature type="region of interest" description="Disordered" evidence="7">
    <location>
        <begin position="115"/>
        <end position="140"/>
    </location>
</feature>
<protein>
    <recommendedName>
        <fullName evidence="5 6">Ribonuclease Y</fullName>
        <shortName evidence="5">RNase Y</shortName>
        <ecNumber evidence="5 6">3.1.-.-</ecNumber>
    </recommendedName>
</protein>
<dbReference type="EMBL" id="CADCWI010000073">
    <property type="protein sequence ID" value="CAA9555061.1"/>
    <property type="molecule type" value="Genomic_DNA"/>
</dbReference>
<keyword evidence="4 5" id="KW-0694">RNA-binding</keyword>
<dbReference type="PROSITE" id="PS50084">
    <property type="entry name" value="KH_TYPE_1"/>
    <property type="match status" value="1"/>
</dbReference>
<dbReference type="NCBIfam" id="TIGR00277">
    <property type="entry name" value="HDIG"/>
    <property type="match status" value="1"/>
</dbReference>
<keyword evidence="5" id="KW-0812">Transmembrane</keyword>
<evidence type="ECO:0000259" key="8">
    <source>
        <dbReference type="PROSITE" id="PS51831"/>
    </source>
</evidence>
<dbReference type="Gene3D" id="1.10.3210.10">
    <property type="entry name" value="Hypothetical protein af1432"/>
    <property type="match status" value="1"/>
</dbReference>
<evidence type="ECO:0000256" key="3">
    <source>
        <dbReference type="ARBA" id="ARBA00022801"/>
    </source>
</evidence>
<dbReference type="GO" id="GO:0016787">
    <property type="term" value="F:hydrolase activity"/>
    <property type="evidence" value="ECO:0007669"/>
    <property type="project" value="UniProtKB-KW"/>
</dbReference>
<evidence type="ECO:0000256" key="4">
    <source>
        <dbReference type="ARBA" id="ARBA00022884"/>
    </source>
</evidence>
<dbReference type="InterPro" id="IPR036612">
    <property type="entry name" value="KH_dom_type_1_sf"/>
</dbReference>
<evidence type="ECO:0000256" key="1">
    <source>
        <dbReference type="ARBA" id="ARBA00022722"/>
    </source>
</evidence>
<feature type="domain" description="HD" evidence="8">
    <location>
        <begin position="337"/>
        <end position="430"/>
    </location>
</feature>
<dbReference type="InterPro" id="IPR006675">
    <property type="entry name" value="HDIG_dom"/>
</dbReference>
<dbReference type="InterPro" id="IPR003607">
    <property type="entry name" value="HD/PDEase_dom"/>
</dbReference>
<comment type="function">
    <text evidence="5">Endoribonuclease that initiates mRNA decay.</text>
</comment>
<dbReference type="PROSITE" id="PS51831">
    <property type="entry name" value="HD"/>
    <property type="match status" value="1"/>
</dbReference>
<dbReference type="PANTHER" id="PTHR12826">
    <property type="entry name" value="RIBONUCLEASE Y"/>
    <property type="match status" value="1"/>
</dbReference>
<dbReference type="GO" id="GO:0004521">
    <property type="term" value="F:RNA endonuclease activity"/>
    <property type="evidence" value="ECO:0007669"/>
    <property type="project" value="UniProtKB-UniRule"/>
</dbReference>
<evidence type="ECO:0000256" key="5">
    <source>
        <dbReference type="HAMAP-Rule" id="MF_00335"/>
    </source>
</evidence>
<dbReference type="InterPro" id="IPR017705">
    <property type="entry name" value="Ribonuclease_Y"/>
</dbReference>
<accession>A0A6J4UPM0</accession>
<dbReference type="SUPFAM" id="SSF109604">
    <property type="entry name" value="HD-domain/PDEase-like"/>
    <property type="match status" value="1"/>
</dbReference>
<keyword evidence="5" id="KW-0472">Membrane</keyword>
<reference evidence="9" key="1">
    <citation type="submission" date="2020-02" db="EMBL/GenBank/DDBJ databases">
        <authorList>
            <person name="Meier V. D."/>
        </authorList>
    </citation>
    <scope>NUCLEOTIDE SEQUENCE</scope>
    <source>
        <strain evidence="9">AVDCRST_MAG43</strain>
    </source>
</reference>
<proteinExistence type="inferred from homology"/>
<dbReference type="Gene3D" id="3.30.1370.10">
    <property type="entry name" value="K Homology domain, type 1"/>
    <property type="match status" value="1"/>
</dbReference>
<dbReference type="GO" id="GO:0003723">
    <property type="term" value="F:RNA binding"/>
    <property type="evidence" value="ECO:0007669"/>
    <property type="project" value="UniProtKB-UniRule"/>
</dbReference>
<name>A0A6J4UPM0_9BACT</name>
<dbReference type="SMART" id="SM00471">
    <property type="entry name" value="HDc"/>
    <property type="match status" value="1"/>
</dbReference>
<dbReference type="CDD" id="cd22431">
    <property type="entry name" value="KH-I_RNaseY"/>
    <property type="match status" value="1"/>
</dbReference>
<dbReference type="SMART" id="SM00322">
    <property type="entry name" value="KH"/>
    <property type="match status" value="1"/>
</dbReference>
<dbReference type="InterPro" id="IPR004088">
    <property type="entry name" value="KH_dom_type_1"/>
</dbReference>